<reference evidence="2" key="1">
    <citation type="submission" date="2021-01" db="EMBL/GenBank/DDBJ databases">
        <authorList>
            <person name="Corre E."/>
            <person name="Pelletier E."/>
            <person name="Niang G."/>
            <person name="Scheremetjew M."/>
            <person name="Finn R."/>
            <person name="Kale V."/>
            <person name="Holt S."/>
            <person name="Cochrane G."/>
            <person name="Meng A."/>
            <person name="Brown T."/>
            <person name="Cohen L."/>
        </authorList>
    </citation>
    <scope>NUCLEOTIDE SEQUENCE</scope>
    <source>
        <strain evidence="2">CCMP1452</strain>
    </source>
</reference>
<evidence type="ECO:0000259" key="1">
    <source>
        <dbReference type="PROSITE" id="PS50011"/>
    </source>
</evidence>
<protein>
    <recommendedName>
        <fullName evidence="1">Protein kinase domain-containing protein</fullName>
    </recommendedName>
</protein>
<dbReference type="GO" id="GO:0004672">
    <property type="term" value="F:protein kinase activity"/>
    <property type="evidence" value="ECO:0007669"/>
    <property type="project" value="InterPro"/>
</dbReference>
<dbReference type="GO" id="GO:0005524">
    <property type="term" value="F:ATP binding"/>
    <property type="evidence" value="ECO:0007669"/>
    <property type="project" value="InterPro"/>
</dbReference>
<dbReference type="SUPFAM" id="SSF56112">
    <property type="entry name" value="Protein kinase-like (PK-like)"/>
    <property type="match status" value="1"/>
</dbReference>
<gene>
    <name evidence="2" type="ORF">EANT1437_LOCUS15764</name>
</gene>
<dbReference type="InterPro" id="IPR000719">
    <property type="entry name" value="Prot_kinase_dom"/>
</dbReference>
<dbReference type="PROSITE" id="PS50011">
    <property type="entry name" value="PROTEIN_KINASE_DOM"/>
    <property type="match status" value="1"/>
</dbReference>
<evidence type="ECO:0000313" key="2">
    <source>
        <dbReference type="EMBL" id="CAD9702323.1"/>
    </source>
</evidence>
<feature type="domain" description="Protein kinase" evidence="1">
    <location>
        <begin position="1"/>
        <end position="203"/>
    </location>
</feature>
<dbReference type="Gene3D" id="1.10.510.10">
    <property type="entry name" value="Transferase(Phosphotransferase) domain 1"/>
    <property type="match status" value="1"/>
</dbReference>
<dbReference type="AlphaFoldDB" id="A0A7S2WQG1"/>
<accession>A0A7S2WQG1</accession>
<dbReference type="InterPro" id="IPR011009">
    <property type="entry name" value="Kinase-like_dom_sf"/>
</dbReference>
<dbReference type="EMBL" id="HBHI01030631">
    <property type="protein sequence ID" value="CAD9702323.1"/>
    <property type="molecule type" value="Transcribed_RNA"/>
</dbReference>
<sequence length="203" mass="23386">MKEKKNFYHKFKAGVTVPPSKVQKDGKTSSKLIKFEDHHVIPLYRYYTLKEKQSNFCLITRRGIKSLHQIISTEQIAGRDDSIIQSIGKDLGEGLKHLHIKGYLHVGMKTKNIVRTSDGDIKIIDIDSSVKLGKKLSGKGLNTAFICLEVLRHENYSNESAEKLETELKQDRLNLKQIEDTEHVPEKKHIVFIMRGLTYWKKN</sequence>
<organism evidence="2">
    <name type="scientific">Eucampia antarctica</name>
    <dbReference type="NCBI Taxonomy" id="49252"/>
    <lineage>
        <taxon>Eukaryota</taxon>
        <taxon>Sar</taxon>
        <taxon>Stramenopiles</taxon>
        <taxon>Ochrophyta</taxon>
        <taxon>Bacillariophyta</taxon>
        <taxon>Mediophyceae</taxon>
        <taxon>Biddulphiophycidae</taxon>
        <taxon>Hemiaulales</taxon>
        <taxon>Hemiaulaceae</taxon>
        <taxon>Eucampia</taxon>
    </lineage>
</organism>
<name>A0A7S2WQG1_9STRA</name>
<dbReference type="Pfam" id="PF00069">
    <property type="entry name" value="Pkinase"/>
    <property type="match status" value="1"/>
</dbReference>
<proteinExistence type="predicted"/>